<reference evidence="1 2" key="1">
    <citation type="submission" date="2016-04" db="EMBL/GenBank/DDBJ databases">
        <title>Draft genome of Fonsecaea erecta CBS 125763.</title>
        <authorList>
            <person name="Weiss V.A."/>
            <person name="Vicente V.A."/>
            <person name="Raittz R.T."/>
            <person name="Moreno L.F."/>
            <person name="De Souza E.M."/>
            <person name="Pedrosa F.O."/>
            <person name="Steffens M.B."/>
            <person name="Faoro H."/>
            <person name="Tadra-Sfeir M.Z."/>
            <person name="Najafzadeh M.J."/>
            <person name="Felipe M.S."/>
            <person name="Teixeira M."/>
            <person name="Sun J."/>
            <person name="Xi L."/>
            <person name="Gomes R."/>
            <person name="De Azevedo C.M."/>
            <person name="Salgado C.G."/>
            <person name="Da Silva M.B."/>
            <person name="Nascimento M.F."/>
            <person name="Queiroz-Telles F."/>
            <person name="Attili D.S."/>
            <person name="Gorbushina A."/>
        </authorList>
    </citation>
    <scope>NUCLEOTIDE SEQUENCE [LARGE SCALE GENOMIC DNA]</scope>
    <source>
        <strain evidence="1 2">CBS 125763</strain>
    </source>
</reference>
<accession>A0A178ZP72</accession>
<evidence type="ECO:0000313" key="1">
    <source>
        <dbReference type="EMBL" id="OAP61003.1"/>
    </source>
</evidence>
<dbReference type="InterPro" id="IPR036291">
    <property type="entry name" value="NAD(P)-bd_dom_sf"/>
</dbReference>
<dbReference type="EMBL" id="LVYI01000004">
    <property type="protein sequence ID" value="OAP61003.1"/>
    <property type="molecule type" value="Genomic_DNA"/>
</dbReference>
<comment type="caution">
    <text evidence="1">The sequence shown here is derived from an EMBL/GenBank/DDBJ whole genome shotgun (WGS) entry which is preliminary data.</text>
</comment>
<dbReference type="AlphaFoldDB" id="A0A178ZP72"/>
<dbReference type="GeneID" id="30010175"/>
<dbReference type="OrthoDB" id="3535423at2759"/>
<proteinExistence type="predicted"/>
<organism evidence="1 2">
    <name type="scientific">Fonsecaea erecta</name>
    <dbReference type="NCBI Taxonomy" id="1367422"/>
    <lineage>
        <taxon>Eukaryota</taxon>
        <taxon>Fungi</taxon>
        <taxon>Dikarya</taxon>
        <taxon>Ascomycota</taxon>
        <taxon>Pezizomycotina</taxon>
        <taxon>Eurotiomycetes</taxon>
        <taxon>Chaetothyriomycetidae</taxon>
        <taxon>Chaetothyriales</taxon>
        <taxon>Herpotrichiellaceae</taxon>
        <taxon>Fonsecaea</taxon>
    </lineage>
</organism>
<sequence>MKAILTGATGFIGGEIFNQCIDHPQITSIVVLSRRALPEPAASNSKVKVIVLEDFTSYPDSVLQELKDADFCIWALGTYTGGADVEAGYPLAFCDAMAKARDGATTKLFRIVYLSGMFVINDQHASLWFFQTTRKAKGLAETRLLAFSDEQKQNNQNWEAYVVRPGGVLQRSTAGINTATCGNRLVIGVGVLATAMIETALEGNPEFKIFHAPLLEKGRAALQKAK</sequence>
<dbReference type="SUPFAM" id="SSF51735">
    <property type="entry name" value="NAD(P)-binding Rossmann-fold domains"/>
    <property type="match status" value="1"/>
</dbReference>
<protein>
    <submittedName>
        <fullName evidence="1">Uncharacterized protein</fullName>
    </submittedName>
</protein>
<evidence type="ECO:0000313" key="2">
    <source>
        <dbReference type="Proteomes" id="UP000078343"/>
    </source>
</evidence>
<keyword evidence="2" id="KW-1185">Reference proteome</keyword>
<dbReference type="PANTHER" id="PTHR14097:SF9">
    <property type="entry name" value="EPIMERASE, PUTATIVE (AFU_ORTHOLOGUE AFUA_8G07320)-RELATED"/>
    <property type="match status" value="1"/>
</dbReference>
<dbReference type="Proteomes" id="UP000078343">
    <property type="component" value="Unassembled WGS sequence"/>
</dbReference>
<dbReference type="PANTHER" id="PTHR14097">
    <property type="entry name" value="OXIDOREDUCTASE HTATIP2"/>
    <property type="match status" value="1"/>
</dbReference>
<dbReference type="RefSeq" id="XP_018694370.1">
    <property type="nucleotide sequence ID" value="XM_018837517.1"/>
</dbReference>
<name>A0A178ZP72_9EURO</name>
<gene>
    <name evidence="1" type="ORF">AYL99_06007</name>
</gene>
<dbReference type="STRING" id="1367422.A0A178ZP72"/>
<dbReference type="Gene3D" id="3.40.50.720">
    <property type="entry name" value="NAD(P)-binding Rossmann-like Domain"/>
    <property type="match status" value="1"/>
</dbReference>